<evidence type="ECO:0000313" key="2">
    <source>
        <dbReference type="EMBL" id="GFM32318.1"/>
    </source>
</evidence>
<sequence length="473" mass="52742">MTTTPAITTETTHHRALYIGFFIYILVLCSLSFLVYPVADDYSYPLKIRSIPFLEYYSSFYNIWSGRFASNLFIPVLGTLNPHIAIYQFLPVFLILGFAGGAYYFITSFFRQSRSISLFLTAAFCATYFSGYVSPAQGIYWMSGGFTYQIAFNAFIILLGSMSLLSDGTSRSWLFHAATILCIAVATGCNEVTMFSTVTIMLAAAVIAVLHRNANRKTYLAYALLALVLSCIATFAPGNFARAAADSRHPSLLVWFGITSLRALGGGFEAFKWLVLSPFLIFIAAAAPFLKSLFQGNLIPAWSNRNNAILAFAVIWLCFFWDYFVSIWSSGKHPYARINNAIYTDVLLSCLAFYAVYIAPRLSGRVTALARRHHRVLCWCLAAAVLLMPNSLNIIINTFNGNFATHRAIVSDQYQKALEAGSNGSITVTASPVAPRPVFFRHLHDPDRKWILSTYKNYWELQDVQIAAPASQR</sequence>
<dbReference type="EMBL" id="BLVO01000005">
    <property type="protein sequence ID" value="GFM32318.1"/>
    <property type="molecule type" value="Genomic_DNA"/>
</dbReference>
<comment type="caution">
    <text evidence="2">The sequence shown here is derived from an EMBL/GenBank/DDBJ whole genome shotgun (WGS) entry which is preliminary data.</text>
</comment>
<feature type="transmembrane region" description="Helical" evidence="1">
    <location>
        <begin position="84"/>
        <end position="106"/>
    </location>
</feature>
<feature type="transmembrane region" description="Helical" evidence="1">
    <location>
        <begin position="16"/>
        <end position="39"/>
    </location>
</feature>
<dbReference type="InterPro" id="IPR045691">
    <property type="entry name" value="DUF6056"/>
</dbReference>
<keyword evidence="1" id="KW-0812">Transmembrane</keyword>
<feature type="transmembrane region" description="Helical" evidence="1">
    <location>
        <begin position="118"/>
        <end position="140"/>
    </location>
</feature>
<dbReference type="AlphaFoldDB" id="A0A7J0BFJ8"/>
<organism evidence="2 3">
    <name type="scientific">Desulfovibrio subterraneus</name>
    <dbReference type="NCBI Taxonomy" id="2718620"/>
    <lineage>
        <taxon>Bacteria</taxon>
        <taxon>Pseudomonadati</taxon>
        <taxon>Thermodesulfobacteriota</taxon>
        <taxon>Desulfovibrionia</taxon>
        <taxon>Desulfovibrionales</taxon>
        <taxon>Desulfovibrionaceae</taxon>
        <taxon>Desulfovibrio</taxon>
    </lineage>
</organism>
<feature type="transmembrane region" description="Helical" evidence="1">
    <location>
        <begin position="274"/>
        <end position="294"/>
    </location>
</feature>
<dbReference type="Pfam" id="PF19528">
    <property type="entry name" value="DUF6056"/>
    <property type="match status" value="1"/>
</dbReference>
<reference evidence="2 3" key="1">
    <citation type="submission" date="2020-05" db="EMBL/GenBank/DDBJ databases">
        <title>Draft genome sequence of Desulfovibrio sp. strain HN2T.</title>
        <authorList>
            <person name="Ueno A."/>
            <person name="Tamazawa S."/>
            <person name="Tamamura S."/>
            <person name="Murakami T."/>
            <person name="Kiyama T."/>
            <person name="Inomata H."/>
            <person name="Amano Y."/>
            <person name="Miyakawa K."/>
            <person name="Tamaki H."/>
            <person name="Naganuma T."/>
            <person name="Kaneko K."/>
        </authorList>
    </citation>
    <scope>NUCLEOTIDE SEQUENCE [LARGE SCALE GENOMIC DNA]</scope>
    <source>
        <strain evidence="2 3">HN2</strain>
    </source>
</reference>
<keyword evidence="3" id="KW-1185">Reference proteome</keyword>
<keyword evidence="1" id="KW-0472">Membrane</keyword>
<feature type="transmembrane region" description="Helical" evidence="1">
    <location>
        <begin position="146"/>
        <end position="165"/>
    </location>
</feature>
<name>A0A7J0BFJ8_9BACT</name>
<feature type="transmembrane region" description="Helical" evidence="1">
    <location>
        <begin position="177"/>
        <end position="207"/>
    </location>
</feature>
<protein>
    <submittedName>
        <fullName evidence="2">Uncharacterized protein</fullName>
    </submittedName>
</protein>
<feature type="transmembrane region" description="Helical" evidence="1">
    <location>
        <begin position="306"/>
        <end position="329"/>
    </location>
</feature>
<dbReference type="RefSeq" id="WP_174404028.1">
    <property type="nucleotide sequence ID" value="NZ_BLVO01000005.1"/>
</dbReference>
<evidence type="ECO:0000313" key="3">
    <source>
        <dbReference type="Proteomes" id="UP000503840"/>
    </source>
</evidence>
<gene>
    <name evidence="2" type="ORF">DSM101010T_06830</name>
</gene>
<feature type="transmembrane region" description="Helical" evidence="1">
    <location>
        <begin position="341"/>
        <end position="364"/>
    </location>
</feature>
<feature type="transmembrane region" description="Helical" evidence="1">
    <location>
        <begin position="376"/>
        <end position="396"/>
    </location>
</feature>
<accession>A0A7J0BFJ8</accession>
<evidence type="ECO:0000256" key="1">
    <source>
        <dbReference type="SAM" id="Phobius"/>
    </source>
</evidence>
<proteinExistence type="predicted"/>
<dbReference type="Proteomes" id="UP000503840">
    <property type="component" value="Unassembled WGS sequence"/>
</dbReference>
<feature type="transmembrane region" description="Helical" evidence="1">
    <location>
        <begin position="219"/>
        <end position="240"/>
    </location>
</feature>
<keyword evidence="1" id="KW-1133">Transmembrane helix</keyword>